<dbReference type="Proteomes" id="UP000515369">
    <property type="component" value="Chromosome"/>
</dbReference>
<name>A0A7G5GTU3_9BACT</name>
<dbReference type="EMBL" id="CP059732">
    <property type="protein sequence ID" value="QMW02285.1"/>
    <property type="molecule type" value="Genomic_DNA"/>
</dbReference>
<gene>
    <name evidence="1" type="ORF">H3H32_30910</name>
</gene>
<evidence type="ECO:0000313" key="1">
    <source>
        <dbReference type="EMBL" id="QMW02285.1"/>
    </source>
</evidence>
<organism evidence="1 2">
    <name type="scientific">Spirosoma foliorum</name>
    <dbReference type="NCBI Taxonomy" id="2710596"/>
    <lineage>
        <taxon>Bacteria</taxon>
        <taxon>Pseudomonadati</taxon>
        <taxon>Bacteroidota</taxon>
        <taxon>Cytophagia</taxon>
        <taxon>Cytophagales</taxon>
        <taxon>Cytophagaceae</taxon>
        <taxon>Spirosoma</taxon>
    </lineage>
</organism>
<keyword evidence="2" id="KW-1185">Reference proteome</keyword>
<protein>
    <submittedName>
        <fullName evidence="1">Uncharacterized protein</fullName>
    </submittedName>
</protein>
<accession>A0A7G5GTU3</accession>
<proteinExistence type="predicted"/>
<evidence type="ECO:0000313" key="2">
    <source>
        <dbReference type="Proteomes" id="UP000515369"/>
    </source>
</evidence>
<reference evidence="1 2" key="1">
    <citation type="submission" date="2020-07" db="EMBL/GenBank/DDBJ databases">
        <title>Spirosoma foliorum sp. nov., isolated from the leaves on the Nejang mountain Korea, Republic of.</title>
        <authorList>
            <person name="Ho H."/>
            <person name="Lee Y.-J."/>
            <person name="Nurcahyanto D.-A."/>
            <person name="Kim S.-G."/>
        </authorList>
    </citation>
    <scope>NUCLEOTIDE SEQUENCE [LARGE SCALE GENOMIC DNA]</scope>
    <source>
        <strain evidence="1 2">PL0136</strain>
    </source>
</reference>
<dbReference type="AlphaFoldDB" id="A0A7G5GTU3"/>
<dbReference type="KEGG" id="sfol:H3H32_30910"/>
<dbReference type="RefSeq" id="WP_182459594.1">
    <property type="nucleotide sequence ID" value="NZ_CP059732.1"/>
</dbReference>
<sequence length="99" mass="11248">MCNPEPAANSPMAELMLSESRLRTMTTDEKTELVSEEFTRFRQLLWEYIELADDPNSYVTAWNTIDVFGKVALAEYQATGNQEALDRVKNTVKASLELV</sequence>